<organism evidence="1 2">
    <name type="scientific">Araneus ventricosus</name>
    <name type="common">Orbweaver spider</name>
    <name type="synonym">Epeira ventricosa</name>
    <dbReference type="NCBI Taxonomy" id="182803"/>
    <lineage>
        <taxon>Eukaryota</taxon>
        <taxon>Metazoa</taxon>
        <taxon>Ecdysozoa</taxon>
        <taxon>Arthropoda</taxon>
        <taxon>Chelicerata</taxon>
        <taxon>Arachnida</taxon>
        <taxon>Araneae</taxon>
        <taxon>Araneomorphae</taxon>
        <taxon>Entelegynae</taxon>
        <taxon>Araneoidea</taxon>
        <taxon>Araneidae</taxon>
        <taxon>Araneus</taxon>
    </lineage>
</organism>
<sequence>MVVLEKGGAVVKVVPKDGFQHVPQNWQTCWAWRIQYDEDYHSEHSGSLNDSSCNSSSTENEVLIVITGHVLTSPEGGTYYHWREITQTTLFIYPQGKREPAASHPCTGGASPPGEDVGRKMRLSILLLETKIIYLLDAFGDQLVPREHNFN</sequence>
<evidence type="ECO:0000313" key="1">
    <source>
        <dbReference type="EMBL" id="GBM26739.1"/>
    </source>
</evidence>
<accession>A0A4Y2EEN8</accession>
<protein>
    <submittedName>
        <fullName evidence="1">Uncharacterized protein</fullName>
    </submittedName>
</protein>
<proteinExistence type="predicted"/>
<evidence type="ECO:0000313" key="2">
    <source>
        <dbReference type="Proteomes" id="UP000499080"/>
    </source>
</evidence>
<gene>
    <name evidence="1" type="ORF">AVEN_175893_1</name>
</gene>
<name>A0A4Y2EEN8_ARAVE</name>
<comment type="caution">
    <text evidence="1">The sequence shown here is derived from an EMBL/GenBank/DDBJ whole genome shotgun (WGS) entry which is preliminary data.</text>
</comment>
<dbReference type="Proteomes" id="UP000499080">
    <property type="component" value="Unassembled WGS sequence"/>
</dbReference>
<dbReference type="EMBL" id="BGPR01000568">
    <property type="protein sequence ID" value="GBM26739.1"/>
    <property type="molecule type" value="Genomic_DNA"/>
</dbReference>
<dbReference type="AlphaFoldDB" id="A0A4Y2EEN8"/>
<reference evidence="1 2" key="1">
    <citation type="journal article" date="2019" name="Sci. Rep.">
        <title>Orb-weaving spider Araneus ventricosus genome elucidates the spidroin gene catalogue.</title>
        <authorList>
            <person name="Kono N."/>
            <person name="Nakamura H."/>
            <person name="Ohtoshi R."/>
            <person name="Moran D.A.P."/>
            <person name="Shinohara A."/>
            <person name="Yoshida Y."/>
            <person name="Fujiwara M."/>
            <person name="Mori M."/>
            <person name="Tomita M."/>
            <person name="Arakawa K."/>
        </authorList>
    </citation>
    <scope>NUCLEOTIDE SEQUENCE [LARGE SCALE GENOMIC DNA]</scope>
</reference>
<keyword evidence="2" id="KW-1185">Reference proteome</keyword>